<dbReference type="InterPro" id="IPR036514">
    <property type="entry name" value="SGNH_hydro_sf"/>
</dbReference>
<dbReference type="RefSeq" id="WP_071501074.1">
    <property type="nucleotide sequence ID" value="NZ_MORL01000001.1"/>
</dbReference>
<keyword evidence="4" id="KW-1185">Reference proteome</keyword>
<dbReference type="AlphaFoldDB" id="A0A1S2VPA2"/>
<dbReference type="Proteomes" id="UP000181790">
    <property type="component" value="Unassembled WGS sequence"/>
</dbReference>
<dbReference type="PANTHER" id="PTHR30383">
    <property type="entry name" value="THIOESTERASE 1/PROTEASE 1/LYSOPHOSPHOLIPASE L1"/>
    <property type="match status" value="1"/>
</dbReference>
<dbReference type="SUPFAM" id="SSF52266">
    <property type="entry name" value="SGNH hydrolase"/>
    <property type="match status" value="1"/>
</dbReference>
<sequence length="301" mass="32738">MPITVKRLSNKSANNPNSDNPAQATLPAPAFNRQSGNVPYAATVQFSALDVPAGAVVEYSADGGTNWATGQAVTVLSETTILARTRLNNQVSATASAQYAPYFRRVFILGNSITGISPVPEIGWTGNWGMAASSADKDYVHLLTAQLKNRYADIQVKPIAGSSFERTWWTYDMSSSLDEHLPFDGNGPDLVIVRIGENMDDTQVEPQNLERYYRQLLDYLIKYSKGPVKVVCTTTFYAGQEKANAVIRKVAAEKGYPVADIQSLAGDATLRATQYSNAGLAQHPNDAGMQKIADLIWQVVK</sequence>
<feature type="domain" description="SGNH hydrolase-type esterase" evidence="2">
    <location>
        <begin position="109"/>
        <end position="290"/>
    </location>
</feature>
<feature type="region of interest" description="Disordered" evidence="1">
    <location>
        <begin position="1"/>
        <end position="23"/>
    </location>
</feature>
<dbReference type="Gene3D" id="3.40.50.1110">
    <property type="entry name" value="SGNH hydrolase"/>
    <property type="match status" value="1"/>
</dbReference>
<gene>
    <name evidence="3" type="ORF">BLX24_00135</name>
</gene>
<reference evidence="3 4" key="1">
    <citation type="submission" date="2016-10" db="EMBL/GenBank/DDBJ databases">
        <title>Arsenicibacter rosenii gen. nov., sp. nov., an efficient arsenic-methylating bacterium isolated from an arsenic-contaminated paddy soil.</title>
        <authorList>
            <person name="Huang K."/>
        </authorList>
    </citation>
    <scope>NUCLEOTIDE SEQUENCE [LARGE SCALE GENOMIC DNA]</scope>
    <source>
        <strain evidence="3 4">SM-1</strain>
    </source>
</reference>
<evidence type="ECO:0000313" key="4">
    <source>
        <dbReference type="Proteomes" id="UP000181790"/>
    </source>
</evidence>
<evidence type="ECO:0000313" key="3">
    <source>
        <dbReference type="EMBL" id="OIN60572.1"/>
    </source>
</evidence>
<comment type="caution">
    <text evidence="3">The sequence shown here is derived from an EMBL/GenBank/DDBJ whole genome shotgun (WGS) entry which is preliminary data.</text>
</comment>
<evidence type="ECO:0000259" key="2">
    <source>
        <dbReference type="Pfam" id="PF13472"/>
    </source>
</evidence>
<evidence type="ECO:0000256" key="1">
    <source>
        <dbReference type="SAM" id="MobiDB-lite"/>
    </source>
</evidence>
<feature type="compositionally biased region" description="Polar residues" evidence="1">
    <location>
        <begin position="10"/>
        <end position="23"/>
    </location>
</feature>
<name>A0A1S2VPA2_9BACT</name>
<accession>A0A1S2VPA2</accession>
<proteinExistence type="predicted"/>
<organism evidence="3 4">
    <name type="scientific">Arsenicibacter rosenii</name>
    <dbReference type="NCBI Taxonomy" id="1750698"/>
    <lineage>
        <taxon>Bacteria</taxon>
        <taxon>Pseudomonadati</taxon>
        <taxon>Bacteroidota</taxon>
        <taxon>Cytophagia</taxon>
        <taxon>Cytophagales</taxon>
        <taxon>Spirosomataceae</taxon>
        <taxon>Arsenicibacter</taxon>
    </lineage>
</organism>
<dbReference type="CDD" id="cd00229">
    <property type="entry name" value="SGNH_hydrolase"/>
    <property type="match status" value="1"/>
</dbReference>
<dbReference type="Pfam" id="PF13472">
    <property type="entry name" value="Lipase_GDSL_2"/>
    <property type="match status" value="1"/>
</dbReference>
<dbReference type="EMBL" id="MORL01000001">
    <property type="protein sequence ID" value="OIN60572.1"/>
    <property type="molecule type" value="Genomic_DNA"/>
</dbReference>
<dbReference type="PANTHER" id="PTHR30383:SF5">
    <property type="entry name" value="SGNH HYDROLASE-TYPE ESTERASE DOMAIN-CONTAINING PROTEIN"/>
    <property type="match status" value="1"/>
</dbReference>
<dbReference type="GO" id="GO:0004622">
    <property type="term" value="F:phosphatidylcholine lysophospholipase activity"/>
    <property type="evidence" value="ECO:0007669"/>
    <property type="project" value="TreeGrafter"/>
</dbReference>
<protein>
    <recommendedName>
        <fullName evidence="2">SGNH hydrolase-type esterase domain-containing protein</fullName>
    </recommendedName>
</protein>
<dbReference type="InterPro" id="IPR051532">
    <property type="entry name" value="Ester_Hydrolysis_Enzymes"/>
</dbReference>
<dbReference type="InterPro" id="IPR013830">
    <property type="entry name" value="SGNH_hydro"/>
</dbReference>